<comment type="caution">
    <text evidence="2">The sequence shown here is derived from an EMBL/GenBank/DDBJ whole genome shotgun (WGS) entry which is preliminary data.</text>
</comment>
<accession>A0A0F9P734</accession>
<organism evidence="2">
    <name type="scientific">marine sediment metagenome</name>
    <dbReference type="NCBI Taxonomy" id="412755"/>
    <lineage>
        <taxon>unclassified sequences</taxon>
        <taxon>metagenomes</taxon>
        <taxon>ecological metagenomes</taxon>
    </lineage>
</organism>
<dbReference type="Gene3D" id="3.90.75.10">
    <property type="entry name" value="Homing Intron 3 (I-ppo) Encoded Endonuclease, Chain A"/>
    <property type="match status" value="1"/>
</dbReference>
<protein>
    <recommendedName>
        <fullName evidence="1">HNH nuclease domain-containing protein</fullName>
    </recommendedName>
</protein>
<dbReference type="GO" id="GO:0004519">
    <property type="term" value="F:endonuclease activity"/>
    <property type="evidence" value="ECO:0007669"/>
    <property type="project" value="InterPro"/>
</dbReference>
<dbReference type="InterPro" id="IPR003615">
    <property type="entry name" value="HNH_nuc"/>
</dbReference>
<reference evidence="2" key="1">
    <citation type="journal article" date="2015" name="Nature">
        <title>Complex archaea that bridge the gap between prokaryotes and eukaryotes.</title>
        <authorList>
            <person name="Spang A."/>
            <person name="Saw J.H."/>
            <person name="Jorgensen S.L."/>
            <person name="Zaremba-Niedzwiedzka K."/>
            <person name="Martijn J."/>
            <person name="Lind A.E."/>
            <person name="van Eijk R."/>
            <person name="Schleper C."/>
            <person name="Guy L."/>
            <person name="Ettema T.J."/>
        </authorList>
    </citation>
    <scope>NUCLEOTIDE SEQUENCE</scope>
</reference>
<dbReference type="AlphaFoldDB" id="A0A0F9P734"/>
<evidence type="ECO:0000313" key="2">
    <source>
        <dbReference type="EMBL" id="KKN27705.1"/>
    </source>
</evidence>
<dbReference type="InterPro" id="IPR044930">
    <property type="entry name" value="Homing_endonuclease_His-Me"/>
</dbReference>
<dbReference type="InterPro" id="IPR044925">
    <property type="entry name" value="His-Me_finger_sf"/>
</dbReference>
<dbReference type="SUPFAM" id="SSF54060">
    <property type="entry name" value="His-Me finger endonucleases"/>
    <property type="match status" value="1"/>
</dbReference>
<dbReference type="Pfam" id="PF13392">
    <property type="entry name" value="HNH_3"/>
    <property type="match status" value="1"/>
</dbReference>
<dbReference type="EMBL" id="LAZR01002617">
    <property type="protein sequence ID" value="KKN27705.1"/>
    <property type="molecule type" value="Genomic_DNA"/>
</dbReference>
<feature type="domain" description="HNH nuclease" evidence="1">
    <location>
        <begin position="114"/>
        <end position="156"/>
    </location>
</feature>
<evidence type="ECO:0000259" key="1">
    <source>
        <dbReference type="Pfam" id="PF13392"/>
    </source>
</evidence>
<sequence length="216" mass="24395">MNGIMPVIGNIKTAKQLGRRGSYKYVWKVCESCDHSRWVTIDNSKNGGSQICQICNAKRNLLNVKHPGIYPRIPFVDRFWAKVKKTDSCWNWCGSINKVTGYGQIQIDGKLELVHVAAYKLTGSLIPEGRELDHLCRNRACVNPDHLEPVTHRENVLRGINVCATNAKATHCPRGHPYDSTNTYRRPDGGRDCKICQRVRANNFRLSKVGVTSKAY</sequence>
<gene>
    <name evidence="2" type="ORF">LCGC14_0861810</name>
</gene>
<proteinExistence type="predicted"/>
<name>A0A0F9P734_9ZZZZ</name>